<dbReference type="RefSeq" id="XP_012212701.1">
    <property type="nucleotide sequence ID" value="XM_012357311.1"/>
</dbReference>
<proteinExistence type="predicted"/>
<dbReference type="Gene3D" id="3.80.10.10">
    <property type="entry name" value="Ribonuclease Inhibitor"/>
    <property type="match status" value="1"/>
</dbReference>
<dbReference type="EMBL" id="KK584032">
    <property type="protein sequence ID" value="KDO16592.1"/>
    <property type="molecule type" value="Genomic_DNA"/>
</dbReference>
<reference evidence="1 2" key="1">
    <citation type="journal article" date="2013" name="PLoS Genet.">
        <title>Distinctive expansion of potential virulence genes in the genome of the oomycete fish pathogen Saprolegnia parasitica.</title>
        <authorList>
            <person name="Jiang R.H."/>
            <person name="de Bruijn I."/>
            <person name="Haas B.J."/>
            <person name="Belmonte R."/>
            <person name="Lobach L."/>
            <person name="Christie J."/>
            <person name="van den Ackerveken G."/>
            <person name="Bottin A."/>
            <person name="Bulone V."/>
            <person name="Diaz-Moreno S.M."/>
            <person name="Dumas B."/>
            <person name="Fan L."/>
            <person name="Gaulin E."/>
            <person name="Govers F."/>
            <person name="Grenville-Briggs L.J."/>
            <person name="Horner N.R."/>
            <person name="Levin J.Z."/>
            <person name="Mammella M."/>
            <person name="Meijer H.J."/>
            <person name="Morris P."/>
            <person name="Nusbaum C."/>
            <person name="Oome S."/>
            <person name="Phillips A.J."/>
            <person name="van Rooyen D."/>
            <person name="Rzeszutek E."/>
            <person name="Saraiva M."/>
            <person name="Secombes C.J."/>
            <person name="Seidl M.F."/>
            <person name="Snel B."/>
            <person name="Stassen J.H."/>
            <person name="Sykes S."/>
            <person name="Tripathy S."/>
            <person name="van den Berg H."/>
            <person name="Vega-Arreguin J.C."/>
            <person name="Wawra S."/>
            <person name="Young S.K."/>
            <person name="Zeng Q."/>
            <person name="Dieguez-Uribeondo J."/>
            <person name="Russ C."/>
            <person name="Tyler B.M."/>
            <person name="van West P."/>
        </authorList>
    </citation>
    <scope>NUCLEOTIDE SEQUENCE [LARGE SCALE GENOMIC DNA]</scope>
    <source>
        <strain evidence="1 2">CBS 223.65</strain>
    </source>
</reference>
<dbReference type="InterPro" id="IPR032675">
    <property type="entry name" value="LRR_dom_sf"/>
</dbReference>
<keyword evidence="2" id="KW-1185">Reference proteome</keyword>
<evidence type="ECO:0008006" key="3">
    <source>
        <dbReference type="Google" id="ProtNLM"/>
    </source>
</evidence>
<dbReference type="GeneID" id="24139425"/>
<dbReference type="VEuPathDB" id="FungiDB:SPRG_17897"/>
<evidence type="ECO:0000313" key="1">
    <source>
        <dbReference type="EMBL" id="KDO16592.1"/>
    </source>
</evidence>
<dbReference type="OrthoDB" id="10432100at2759"/>
<dbReference type="OMA" id="HAYMNAL"/>
<dbReference type="KEGG" id="spar:SPRG_17897"/>
<protein>
    <recommendedName>
        <fullName evidence="3">RNI-like protein</fullName>
    </recommendedName>
</protein>
<dbReference type="Proteomes" id="UP000030745">
    <property type="component" value="Unassembled WGS sequence"/>
</dbReference>
<name>A0A067BPG4_SAPPC</name>
<gene>
    <name evidence="1" type="ORF">SPRG_17897</name>
</gene>
<dbReference type="SUPFAM" id="SSF52047">
    <property type="entry name" value="RNI-like"/>
    <property type="match status" value="1"/>
</dbReference>
<organism evidence="1 2">
    <name type="scientific">Saprolegnia parasitica (strain CBS 223.65)</name>
    <dbReference type="NCBI Taxonomy" id="695850"/>
    <lineage>
        <taxon>Eukaryota</taxon>
        <taxon>Sar</taxon>
        <taxon>Stramenopiles</taxon>
        <taxon>Oomycota</taxon>
        <taxon>Saprolegniomycetes</taxon>
        <taxon>Saprolegniales</taxon>
        <taxon>Saprolegniaceae</taxon>
        <taxon>Saprolegnia</taxon>
    </lineage>
</organism>
<dbReference type="AlphaFoldDB" id="A0A067BPG4"/>
<sequence length="230" mass="24699">MPLTLVVDPSVLGTCSAFARVWGDRVTTVIVQGAKVRKDPVPDILARCVHVQSVHIEFYFVPVHAYMNALSTKQLHTLEIDEGWGHDAVNASGIVAWLQGPHATSLSLACNSVRDPAALATAIYDCSHLTSLRLVDALDLKEALVTSSRTLHHITSLAILDDGFDAHLNVVSFSLEKCLGDKGDDVVTTSVLDALAMCPALTTLSLTNLDLTAASRSTGFWPQLTTVRSI</sequence>
<evidence type="ECO:0000313" key="2">
    <source>
        <dbReference type="Proteomes" id="UP000030745"/>
    </source>
</evidence>
<accession>A0A067BPG4</accession>